<keyword evidence="3" id="KW-0031">Aminopeptidase</keyword>
<dbReference type="Gene3D" id="2.60.40.1730">
    <property type="entry name" value="tricorn interacting facor f3 domain"/>
    <property type="match status" value="1"/>
</dbReference>
<dbReference type="InterPro" id="IPR037144">
    <property type="entry name" value="Peptidase_M1_pepN_C_sf"/>
</dbReference>
<dbReference type="FunFam" id="1.10.390.10:FF:000002">
    <property type="entry name" value="Aminopeptidase N"/>
    <property type="match status" value="1"/>
</dbReference>
<keyword evidence="8" id="KW-0482">Metalloprotease</keyword>
<dbReference type="Pfam" id="PF11940">
    <property type="entry name" value="DUF3458"/>
    <property type="match status" value="1"/>
</dbReference>
<keyword evidence="4" id="KW-0645">Protease</keyword>
<dbReference type="InterPro" id="IPR014782">
    <property type="entry name" value="Peptidase_M1_dom"/>
</dbReference>
<dbReference type="FunFam" id="2.60.40.1840:FF:000001">
    <property type="entry name" value="Aminopeptidase N"/>
    <property type="match status" value="1"/>
</dbReference>
<evidence type="ECO:0000256" key="6">
    <source>
        <dbReference type="ARBA" id="ARBA00022801"/>
    </source>
</evidence>
<evidence type="ECO:0000259" key="10">
    <source>
        <dbReference type="Pfam" id="PF11940"/>
    </source>
</evidence>
<feature type="domain" description="Peptidase M1 alanyl aminopeptidase C-terminal" evidence="11">
    <location>
        <begin position="632"/>
        <end position="969"/>
    </location>
</feature>
<dbReference type="PANTHER" id="PTHR46322">
    <property type="entry name" value="PUROMYCIN-SENSITIVE AMINOPEPTIDASE"/>
    <property type="match status" value="1"/>
</dbReference>
<evidence type="ECO:0000256" key="8">
    <source>
        <dbReference type="ARBA" id="ARBA00023049"/>
    </source>
</evidence>
<evidence type="ECO:0000313" key="13">
    <source>
        <dbReference type="EMBL" id="CAK0786230.1"/>
    </source>
</evidence>
<dbReference type="CDD" id="cd09600">
    <property type="entry name" value="M1_APN"/>
    <property type="match status" value="1"/>
</dbReference>
<name>A0AAV1IJN7_9CHLO</name>
<dbReference type="Pfam" id="PF01433">
    <property type="entry name" value="Peptidase_M1"/>
    <property type="match status" value="1"/>
</dbReference>
<evidence type="ECO:0008006" key="15">
    <source>
        <dbReference type="Google" id="ProtNLM"/>
    </source>
</evidence>
<keyword evidence="5" id="KW-0479">Metal-binding</keyword>
<dbReference type="AlphaFoldDB" id="A0AAV1IJN7"/>
<dbReference type="Gene3D" id="1.10.390.10">
    <property type="entry name" value="Neutral Protease Domain 2"/>
    <property type="match status" value="1"/>
</dbReference>
<comment type="cofactor">
    <cofactor evidence="1">
        <name>Zn(2+)</name>
        <dbReference type="ChEBI" id="CHEBI:29105"/>
    </cofactor>
</comment>
<sequence>MQSTARLARGCTPLLLKHTCCSADRQLLLNGAFSHLKRKQYIQQSQHSCKGFQHVLRASATTVAPVLEKQEVEMAAPNPIYRKDYKPTPYLVEHVYLDFLLNEDKSTVKSKLSMTPNYENSSSTPKLELDGRKDLTLISVSVNGKAVSEADYERTDKKLTINNLPQGKFDLEIVVDIKPQENTSLEGLYKSGGNFCTQCEAEGFRGITYFLDRPDVMAKYTTRIEADAKAYPVLLGNGNVLEKGSAAAGRHFVVWEDPWPKPCYLFALVAGDLACQEDVFHTVSGRDITLRIYTEAKDIHNVSWAMDSLKQAMKWDEETFGLEYDLDLFNIVAVSDFNMGAMENKSLNIFNSRLVIASPSTSTDLDYSRVEGVVAHEYFHNWTGNRVTCRDWFQLTLKEGLTVFRDQEFSSDMNSRPVKRIEDVSRLRTAQFTEDAGSMAHPIRPDSYIKMDNFYTLTVYEKGAEIVRLYRTLLGKDGFRKGMDLYFKRHDGQAVTCDDFRNAMADANKKDLTSFAAWYGQAGTPQVKVSPVYDASGRTLTLKVSQHIPATPGQAHKKPVPIPLAVGLLASDGSEMPLHLKGEAGEAATTKVLLVEEAQQDFVFTEVPEKPVLSALRDFSAPVKLQVEGQTDAELVFLLAHDSDPFCRWEAGQTLLRALLTTLYHAARDQKEPELEDRLAAAGGVPESVTSALGSLLTSKDLDGMFIAAGISLPAATELIGDIPNIDPLLLHNVRKYVVKQLAARLRPQLEATVKQNESAPGDSFVPGEFDQAARRAVKNKALGYLSALDDPAVHADLLERTRSATNMTDQISALAGLADSECPERKTALEELYKQWKDDSLVMLKWIALQAGANVPGNLKNVEKLVEHPAFSIKNPNACYSLFLSFLRSAVNFHAADGSGYKFIADSVLKVDKINRQVAARIVSSSAFTALKDYDLERAQMMREQLTRISAENGLSENVFEIVSKSLES</sequence>
<organism evidence="13 14">
    <name type="scientific">Coccomyxa viridis</name>
    <dbReference type="NCBI Taxonomy" id="1274662"/>
    <lineage>
        <taxon>Eukaryota</taxon>
        <taxon>Viridiplantae</taxon>
        <taxon>Chlorophyta</taxon>
        <taxon>core chlorophytes</taxon>
        <taxon>Trebouxiophyceae</taxon>
        <taxon>Trebouxiophyceae incertae sedis</taxon>
        <taxon>Coccomyxaceae</taxon>
        <taxon>Coccomyxa</taxon>
    </lineage>
</organism>
<reference evidence="13 14" key="1">
    <citation type="submission" date="2023-10" db="EMBL/GenBank/DDBJ databases">
        <authorList>
            <person name="Maclean D."/>
            <person name="Macfadyen A."/>
        </authorList>
    </citation>
    <scope>NUCLEOTIDE SEQUENCE [LARGE SCALE GENOMIC DNA]</scope>
</reference>
<dbReference type="Gene3D" id="3.30.2010.30">
    <property type="match status" value="1"/>
</dbReference>
<comment type="similarity">
    <text evidence="2">Belongs to the peptidase M1 family.</text>
</comment>
<keyword evidence="14" id="KW-1185">Reference proteome</keyword>
<comment type="caution">
    <text evidence="13">The sequence shown here is derived from an EMBL/GenBank/DDBJ whole genome shotgun (WGS) entry which is preliminary data.</text>
</comment>
<evidence type="ECO:0000256" key="1">
    <source>
        <dbReference type="ARBA" id="ARBA00001947"/>
    </source>
</evidence>
<evidence type="ECO:0000259" key="12">
    <source>
        <dbReference type="Pfam" id="PF17900"/>
    </source>
</evidence>
<dbReference type="FunFam" id="3.30.2010.30:FF:000002">
    <property type="entry name" value="Putative aminopeptidase N"/>
    <property type="match status" value="1"/>
</dbReference>
<evidence type="ECO:0000256" key="5">
    <source>
        <dbReference type="ARBA" id="ARBA00022723"/>
    </source>
</evidence>
<dbReference type="InterPro" id="IPR038438">
    <property type="entry name" value="PepN_Ig-like_sf"/>
</dbReference>
<evidence type="ECO:0000256" key="2">
    <source>
        <dbReference type="ARBA" id="ARBA00010136"/>
    </source>
</evidence>
<dbReference type="EMBL" id="CAUYUE010000014">
    <property type="protein sequence ID" value="CAK0786230.1"/>
    <property type="molecule type" value="Genomic_DNA"/>
</dbReference>
<dbReference type="InterPro" id="IPR024601">
    <property type="entry name" value="Peptidase_M1_pepN_C"/>
</dbReference>
<evidence type="ECO:0000313" key="14">
    <source>
        <dbReference type="Proteomes" id="UP001314263"/>
    </source>
</evidence>
<dbReference type="SUPFAM" id="SSF55486">
    <property type="entry name" value="Metalloproteases ('zincins'), catalytic domain"/>
    <property type="match status" value="1"/>
</dbReference>
<dbReference type="GO" id="GO:0008270">
    <property type="term" value="F:zinc ion binding"/>
    <property type="evidence" value="ECO:0007669"/>
    <property type="project" value="InterPro"/>
</dbReference>
<dbReference type="InterPro" id="IPR012779">
    <property type="entry name" value="Peptidase_M1_pepN"/>
</dbReference>
<dbReference type="GO" id="GO:0004177">
    <property type="term" value="F:aminopeptidase activity"/>
    <property type="evidence" value="ECO:0007669"/>
    <property type="project" value="UniProtKB-KW"/>
</dbReference>
<accession>A0AAV1IJN7</accession>
<dbReference type="FunFam" id="2.60.40.1730:FF:000005">
    <property type="entry name" value="Aminopeptidase N"/>
    <property type="match status" value="1"/>
</dbReference>
<evidence type="ECO:0000256" key="3">
    <source>
        <dbReference type="ARBA" id="ARBA00022438"/>
    </source>
</evidence>
<dbReference type="Gene3D" id="1.25.50.10">
    <property type="entry name" value="Peptidase M1, alanyl aminopeptidase, C-terminal domain"/>
    <property type="match status" value="1"/>
</dbReference>
<proteinExistence type="inferred from homology"/>
<dbReference type="PRINTS" id="PR00756">
    <property type="entry name" value="ALADIPTASE"/>
</dbReference>
<dbReference type="Pfam" id="PF17900">
    <property type="entry name" value="Peptidase_M1_N"/>
    <property type="match status" value="1"/>
</dbReference>
<dbReference type="InterPro" id="IPR035414">
    <property type="entry name" value="Peptidase_M1_pepN_Ig-like"/>
</dbReference>
<evidence type="ECO:0000259" key="9">
    <source>
        <dbReference type="Pfam" id="PF01433"/>
    </source>
</evidence>
<keyword evidence="6" id="KW-0378">Hydrolase</keyword>
<evidence type="ECO:0000256" key="7">
    <source>
        <dbReference type="ARBA" id="ARBA00022833"/>
    </source>
</evidence>
<feature type="domain" description="Peptidase M1 alanyl aminopeptidase Ig-like fold" evidence="10">
    <location>
        <begin position="523"/>
        <end position="627"/>
    </location>
</feature>
<dbReference type="NCBIfam" id="TIGR02414">
    <property type="entry name" value="pepN_proteo"/>
    <property type="match status" value="1"/>
</dbReference>
<dbReference type="Gene3D" id="2.60.40.1840">
    <property type="match status" value="1"/>
</dbReference>
<dbReference type="Proteomes" id="UP001314263">
    <property type="component" value="Unassembled WGS sequence"/>
</dbReference>
<dbReference type="InterPro" id="IPR027268">
    <property type="entry name" value="Peptidase_M4/M1_CTD_sf"/>
</dbReference>
<feature type="domain" description="Aminopeptidase N-like N-terminal" evidence="12">
    <location>
        <begin position="97"/>
        <end position="265"/>
    </location>
</feature>
<dbReference type="GO" id="GO:0006508">
    <property type="term" value="P:proteolysis"/>
    <property type="evidence" value="ECO:0007669"/>
    <property type="project" value="UniProtKB-KW"/>
</dbReference>
<dbReference type="InterPro" id="IPR045357">
    <property type="entry name" value="Aminopeptidase_N-like_N"/>
</dbReference>
<protein>
    <recommendedName>
        <fullName evidence="15">Aminopeptidase N</fullName>
    </recommendedName>
</protein>
<dbReference type="SUPFAM" id="SSF63737">
    <property type="entry name" value="Leukotriene A4 hydrolase N-terminal domain"/>
    <property type="match status" value="1"/>
</dbReference>
<keyword evidence="7" id="KW-0862">Zinc</keyword>
<evidence type="ECO:0000259" key="11">
    <source>
        <dbReference type="Pfam" id="PF17432"/>
    </source>
</evidence>
<dbReference type="PANTHER" id="PTHR46322:SF1">
    <property type="entry name" value="PUROMYCIN-SENSITIVE AMINOPEPTIDASE"/>
    <property type="match status" value="1"/>
</dbReference>
<dbReference type="Pfam" id="PF17432">
    <property type="entry name" value="DUF3458_C"/>
    <property type="match status" value="1"/>
</dbReference>
<dbReference type="GO" id="GO:0008237">
    <property type="term" value="F:metallopeptidase activity"/>
    <property type="evidence" value="ECO:0007669"/>
    <property type="project" value="UniProtKB-KW"/>
</dbReference>
<dbReference type="InterPro" id="IPR042097">
    <property type="entry name" value="Aminopeptidase_N-like_N_sf"/>
</dbReference>
<dbReference type="InterPro" id="IPR001930">
    <property type="entry name" value="Peptidase_M1"/>
</dbReference>
<evidence type="ECO:0000256" key="4">
    <source>
        <dbReference type="ARBA" id="ARBA00022670"/>
    </source>
</evidence>
<gene>
    <name evidence="13" type="ORF">CVIRNUC_009443</name>
</gene>
<feature type="domain" description="Peptidase M1 membrane alanine aminopeptidase" evidence="9">
    <location>
        <begin position="304"/>
        <end position="516"/>
    </location>
</feature>